<sequence>MTTEDGLTVGQAAALVGISVRTLHHWDAIGLVRPGGRTWGGHRMYAGEDVARIHRVLVYRELGLPLAEIGRMLDDPAADPRAHLRRQRSLLTERIAGLQDMVGAVDRMLAAAESGIRLTPEEQAEIFGSRWQPSWPGEARERWGENAQWKQYAERAAARSRADWEEVAAEADALLAALAAAKRRGVAPGSDEAAELAERHRASISRHFDCTHAMHACLGRGFLADPGVTEFYDGAEPGLAAWLREAIFANARAHGVDPDTATWE</sequence>
<dbReference type="Pfam" id="PF07739">
    <property type="entry name" value="TipAS"/>
    <property type="match status" value="1"/>
</dbReference>
<feature type="domain" description="HTH merR-type" evidence="5">
    <location>
        <begin position="6"/>
        <end position="75"/>
    </location>
</feature>
<evidence type="ECO:0000259" key="5">
    <source>
        <dbReference type="PROSITE" id="PS50937"/>
    </source>
</evidence>
<dbReference type="Gene3D" id="1.10.1660.10">
    <property type="match status" value="1"/>
</dbReference>
<reference evidence="6 7" key="1">
    <citation type="submission" date="2024-10" db="EMBL/GenBank/DDBJ databases">
        <title>The Natural Products Discovery Center: Release of the First 8490 Sequenced Strains for Exploring Actinobacteria Biosynthetic Diversity.</title>
        <authorList>
            <person name="Kalkreuter E."/>
            <person name="Kautsar S.A."/>
            <person name="Yang D."/>
            <person name="Bader C.D."/>
            <person name="Teijaro C.N."/>
            <person name="Fluegel L."/>
            <person name="Davis C.M."/>
            <person name="Simpson J.R."/>
            <person name="Lauterbach L."/>
            <person name="Steele A.D."/>
            <person name="Gui C."/>
            <person name="Meng S."/>
            <person name="Li G."/>
            <person name="Viehrig K."/>
            <person name="Ye F."/>
            <person name="Su P."/>
            <person name="Kiefer A.F."/>
            <person name="Nichols A."/>
            <person name="Cepeda A.J."/>
            <person name="Yan W."/>
            <person name="Fan B."/>
            <person name="Jiang Y."/>
            <person name="Adhikari A."/>
            <person name="Zheng C.-J."/>
            <person name="Schuster L."/>
            <person name="Cowan T.M."/>
            <person name="Smanski M.J."/>
            <person name="Chevrette M.G."/>
            <person name="De Carvalho L.P.S."/>
            <person name="Shen B."/>
        </authorList>
    </citation>
    <scope>NUCLEOTIDE SEQUENCE [LARGE SCALE GENOMIC DNA]</scope>
    <source>
        <strain evidence="6 7">NPDC050545</strain>
    </source>
</reference>
<comment type="caution">
    <text evidence="6">The sequence shown here is derived from an EMBL/GenBank/DDBJ whole genome shotgun (WGS) entry which is preliminary data.</text>
</comment>
<evidence type="ECO:0000256" key="3">
    <source>
        <dbReference type="ARBA" id="ARBA00023159"/>
    </source>
</evidence>
<evidence type="ECO:0000313" key="6">
    <source>
        <dbReference type="EMBL" id="MFI6503331.1"/>
    </source>
</evidence>
<organism evidence="6 7">
    <name type="scientific">Nonomuraea typhae</name>
    <dbReference type="NCBI Taxonomy" id="2603600"/>
    <lineage>
        <taxon>Bacteria</taxon>
        <taxon>Bacillati</taxon>
        <taxon>Actinomycetota</taxon>
        <taxon>Actinomycetes</taxon>
        <taxon>Streptosporangiales</taxon>
        <taxon>Streptosporangiaceae</taxon>
        <taxon>Nonomuraea</taxon>
    </lineage>
</organism>
<dbReference type="PROSITE" id="PS50937">
    <property type="entry name" value="HTH_MERR_2"/>
    <property type="match status" value="1"/>
</dbReference>
<keyword evidence="7" id="KW-1185">Reference proteome</keyword>
<keyword evidence="1" id="KW-0805">Transcription regulation</keyword>
<dbReference type="InterPro" id="IPR009061">
    <property type="entry name" value="DNA-bd_dom_put_sf"/>
</dbReference>
<evidence type="ECO:0000256" key="2">
    <source>
        <dbReference type="ARBA" id="ARBA00023125"/>
    </source>
</evidence>
<dbReference type="PROSITE" id="PS00552">
    <property type="entry name" value="HTH_MERR_1"/>
    <property type="match status" value="1"/>
</dbReference>
<dbReference type="InterPro" id="IPR036244">
    <property type="entry name" value="TipA-like_antibiotic-bd"/>
</dbReference>
<proteinExistence type="predicted"/>
<dbReference type="InterPro" id="IPR047057">
    <property type="entry name" value="MerR_fam"/>
</dbReference>
<dbReference type="SUPFAM" id="SSF46955">
    <property type="entry name" value="Putative DNA-binding domain"/>
    <property type="match status" value="1"/>
</dbReference>
<keyword evidence="4" id="KW-0804">Transcription</keyword>
<dbReference type="Pfam" id="PF13411">
    <property type="entry name" value="MerR_1"/>
    <property type="match status" value="1"/>
</dbReference>
<dbReference type="InterPro" id="IPR012925">
    <property type="entry name" value="TipAS_dom"/>
</dbReference>
<name>A0ABW7Z599_9ACTN</name>
<dbReference type="SUPFAM" id="SSF89082">
    <property type="entry name" value="Antibiotic binding domain of TipA-like multidrug resistance regulators"/>
    <property type="match status" value="1"/>
</dbReference>
<keyword evidence="3" id="KW-0010">Activator</keyword>
<dbReference type="PANTHER" id="PTHR30204">
    <property type="entry name" value="REDOX-CYCLING DRUG-SENSING TRANSCRIPTIONAL ACTIVATOR SOXR"/>
    <property type="match status" value="1"/>
</dbReference>
<dbReference type="PRINTS" id="PR00040">
    <property type="entry name" value="HTHMERR"/>
</dbReference>
<dbReference type="PANTHER" id="PTHR30204:SF90">
    <property type="entry name" value="HTH-TYPE TRANSCRIPTIONAL ACTIVATOR MTA"/>
    <property type="match status" value="1"/>
</dbReference>
<dbReference type="CDD" id="cd01106">
    <property type="entry name" value="HTH_TipAL-Mta"/>
    <property type="match status" value="1"/>
</dbReference>
<dbReference type="Proteomes" id="UP001612741">
    <property type="component" value="Unassembled WGS sequence"/>
</dbReference>
<dbReference type="EMBL" id="JBITGY010000011">
    <property type="protein sequence ID" value="MFI6503331.1"/>
    <property type="molecule type" value="Genomic_DNA"/>
</dbReference>
<accession>A0ABW7Z599</accession>
<evidence type="ECO:0000313" key="7">
    <source>
        <dbReference type="Proteomes" id="UP001612741"/>
    </source>
</evidence>
<evidence type="ECO:0000256" key="1">
    <source>
        <dbReference type="ARBA" id="ARBA00023015"/>
    </source>
</evidence>
<gene>
    <name evidence="6" type="ORF">ACIBG2_38520</name>
</gene>
<evidence type="ECO:0000256" key="4">
    <source>
        <dbReference type="ARBA" id="ARBA00023163"/>
    </source>
</evidence>
<dbReference type="Gene3D" id="1.10.490.50">
    <property type="entry name" value="Antibiotic binding domain of TipA-like multidrug resistance regulators"/>
    <property type="match status" value="1"/>
</dbReference>
<dbReference type="InterPro" id="IPR000551">
    <property type="entry name" value="MerR-type_HTH_dom"/>
</dbReference>
<dbReference type="RefSeq" id="WP_397089118.1">
    <property type="nucleotide sequence ID" value="NZ_JBITGY010000011.1"/>
</dbReference>
<keyword evidence="2" id="KW-0238">DNA-binding</keyword>
<protein>
    <submittedName>
        <fullName evidence="6">MerR family transcriptional regulator</fullName>
    </submittedName>
</protein>
<dbReference type="SMART" id="SM00422">
    <property type="entry name" value="HTH_MERR"/>
    <property type="match status" value="1"/>
</dbReference>